<dbReference type="KEGG" id="tnu:BD01_0011"/>
<dbReference type="GeneID" id="24959166"/>
<keyword evidence="1" id="KW-0614">Plasmid</keyword>
<keyword evidence="3" id="KW-1185">Reference proteome</keyword>
<reference evidence="1" key="1">
    <citation type="journal article" date="2014" name="Environ. Microbiol.">
        <title>Extracellular membrane vesicles harbouring viral genomes.</title>
        <authorList>
            <person name="Gaudin M."/>
            <person name="Krupovic M."/>
            <person name="Marguet E."/>
            <person name="Gauliard E."/>
            <person name="Cvirkaite-Krupovic V."/>
            <person name="Le Cam E."/>
            <person name="Oberto J."/>
            <person name="Forterre P."/>
        </authorList>
    </citation>
    <scope>NUCLEOTIDE SEQUENCE</scope>
    <source>
        <strain evidence="1">30-1</strain>
        <plasmid evidence="1">pTN3</plasmid>
    </source>
</reference>
<name>U3RLM9_9EURY</name>
<evidence type="ECO:0000313" key="2">
    <source>
        <dbReference type="EMBL" id="AHL21650.1"/>
    </source>
</evidence>
<dbReference type="OrthoDB" id="381072at2157"/>
<sequence length="197" mass="23659">MRWKDWSEFPDVDDIRFKALRTLVFRELTRHVPYYRPRDILQRIKESYTIPGARIILFFVQRDNNWSYWEGVKSYLMEKYGYAQSTAENIGFKVVQQLCEFDGDKLRLRPKVYGKVIEVLESELKAREYAERFDYIIEEWLEAHGYYDDEEDEENEEPDDGEEVSEPSVKLVLRQGERVRLVLELEVVVKGVRFEVV</sequence>
<protein>
    <submittedName>
        <fullName evidence="1">Uncharacterized protein</fullName>
    </submittedName>
</protein>
<dbReference type="HOGENOM" id="CLU_1381483_0_0_2"/>
<dbReference type="RefSeq" id="WP_022547001.1">
    <property type="nucleotide sequence ID" value="NC_022527.1"/>
</dbReference>
<accession>U3RLM9</accession>
<evidence type="ECO:0000313" key="1">
    <source>
        <dbReference type="EMBL" id="AGX15325.1"/>
    </source>
</evidence>
<proteinExistence type="predicted"/>
<dbReference type="Proteomes" id="UP000019434">
    <property type="component" value="Chromosome"/>
</dbReference>
<evidence type="ECO:0000313" key="3">
    <source>
        <dbReference type="Proteomes" id="UP000019434"/>
    </source>
</evidence>
<dbReference type="EMBL" id="KF527230">
    <property type="protein sequence ID" value="AGX15325.1"/>
    <property type="molecule type" value="Genomic_DNA"/>
</dbReference>
<dbReference type="EMBL" id="CP007264">
    <property type="protein sequence ID" value="AHL21650.1"/>
    <property type="molecule type" value="Genomic_DNA"/>
</dbReference>
<organism evidence="1">
    <name type="scientific">Thermococcus nautili</name>
    <dbReference type="NCBI Taxonomy" id="195522"/>
    <lineage>
        <taxon>Archaea</taxon>
        <taxon>Methanobacteriati</taxon>
        <taxon>Methanobacteriota</taxon>
        <taxon>Thermococci</taxon>
        <taxon>Thermococcales</taxon>
        <taxon>Thermococcaceae</taxon>
        <taxon>Thermococcus</taxon>
    </lineage>
</organism>
<geneLocation type="plasmid" evidence="1">
    <name>pTN3</name>
</geneLocation>
<dbReference type="AlphaFoldDB" id="U3RLM9"/>
<gene>
    <name evidence="2" type="ORF">BD01_0011</name>
    <name evidence="1" type="ORF">TNaP3-11</name>
</gene>
<dbReference type="STRING" id="195522.BD01_0011"/>
<reference evidence="2 3" key="2">
    <citation type="submission" date="2014-02" db="EMBL/GenBank/DDBJ databases">
        <title>Genome Sequence of an Hyperthermophilic Archaeon, Thermococcus nautili 30-1, producing viral vesicles.</title>
        <authorList>
            <person name="Oberto J."/>
            <person name="Gaudin M."/>
            <person name="Cossu M."/>
            <person name="Gorlas A."/>
            <person name="Slesarev A."/>
            <person name="Marguet E."/>
            <person name="Forterre P."/>
        </authorList>
    </citation>
    <scope>NUCLEOTIDE SEQUENCE [LARGE SCALE GENOMIC DNA]</scope>
    <source>
        <strain evidence="2 3">30-1</strain>
    </source>
</reference>